<dbReference type="GO" id="GO:0030288">
    <property type="term" value="C:outer membrane-bounded periplasmic space"/>
    <property type="evidence" value="ECO:0007669"/>
    <property type="project" value="InterPro"/>
</dbReference>
<feature type="signal peptide" evidence="6">
    <location>
        <begin position="1"/>
        <end position="20"/>
    </location>
</feature>
<keyword evidence="4 6" id="KW-0732">Signal</keyword>
<keyword evidence="3" id="KW-0813">Transport</keyword>
<protein>
    <submittedName>
        <fullName evidence="8">Lysine/arginine/ornithine transport system substrate-binding protein/histidine transport system substrate-binding protein</fullName>
    </submittedName>
</protein>
<evidence type="ECO:0000313" key="9">
    <source>
        <dbReference type="Proteomes" id="UP000248395"/>
    </source>
</evidence>
<evidence type="ECO:0000256" key="5">
    <source>
        <dbReference type="ARBA" id="ARBA00022764"/>
    </source>
</evidence>
<name>A0A318JKS1_9NEIS</name>
<comment type="similarity">
    <text evidence="2">Belongs to the bacterial solute-binding protein 3 family.</text>
</comment>
<keyword evidence="5" id="KW-0574">Periplasm</keyword>
<comment type="caution">
    <text evidence="8">The sequence shown here is derived from an EMBL/GenBank/DDBJ whole genome shotgun (WGS) entry which is preliminary data.</text>
</comment>
<evidence type="ECO:0000256" key="3">
    <source>
        <dbReference type="ARBA" id="ARBA00022448"/>
    </source>
</evidence>
<dbReference type="SMART" id="SM00062">
    <property type="entry name" value="PBPb"/>
    <property type="match status" value="1"/>
</dbReference>
<dbReference type="AlphaFoldDB" id="A0A318JKS1"/>
<evidence type="ECO:0000256" key="1">
    <source>
        <dbReference type="ARBA" id="ARBA00004418"/>
    </source>
</evidence>
<dbReference type="Pfam" id="PF00497">
    <property type="entry name" value="SBP_bac_3"/>
    <property type="match status" value="1"/>
</dbReference>
<dbReference type="Gene3D" id="3.40.190.10">
    <property type="entry name" value="Periplasmic binding protein-like II"/>
    <property type="match status" value="2"/>
</dbReference>
<keyword evidence="9" id="KW-1185">Reference proteome</keyword>
<dbReference type="PANTHER" id="PTHR35936:SF13">
    <property type="entry name" value="HISTIDINE-BINDING PERIPLASMIC PROTEIN"/>
    <property type="match status" value="1"/>
</dbReference>
<gene>
    <name evidence="8" type="ORF">DFR38_10735</name>
</gene>
<feature type="domain" description="Solute-binding protein family 3/N-terminal" evidence="7">
    <location>
        <begin position="25"/>
        <end position="259"/>
    </location>
</feature>
<dbReference type="EMBL" id="QJKC01000007">
    <property type="protein sequence ID" value="PXX48251.1"/>
    <property type="molecule type" value="Genomic_DNA"/>
</dbReference>
<feature type="chain" id="PRO_5016337788" evidence="6">
    <location>
        <begin position="21"/>
        <end position="261"/>
    </location>
</feature>
<accession>A0A318JKS1</accession>
<dbReference type="RefSeq" id="WP_110313292.1">
    <property type="nucleotide sequence ID" value="NZ_QJKC01000007.1"/>
</dbReference>
<dbReference type="NCBIfam" id="TIGR01096">
    <property type="entry name" value="3A0103s03R"/>
    <property type="match status" value="1"/>
</dbReference>
<dbReference type="SUPFAM" id="SSF53850">
    <property type="entry name" value="Periplasmic binding protein-like II"/>
    <property type="match status" value="1"/>
</dbReference>
<evidence type="ECO:0000259" key="7">
    <source>
        <dbReference type="SMART" id="SM00062"/>
    </source>
</evidence>
<dbReference type="Proteomes" id="UP000248395">
    <property type="component" value="Unassembled WGS sequence"/>
</dbReference>
<evidence type="ECO:0000313" key="8">
    <source>
        <dbReference type="EMBL" id="PXX48251.1"/>
    </source>
</evidence>
<sequence>MKLQSWCAVLLSAAAVQAGATDLNNLRIGMDATYPPFESLNPAGQIVGFEADLAMALCKEMKAHCTLINQDWDGIIPGLIAKKYDVIMSSMTITADRAKAVTFSERYFRTPQRLIAAKGSTLKFTAEGMKGKRVGVQRGTTADMYLSKFWGPRGMDVVRYEDQDKAYADLVNGRLDASFQDELQVEAGFLKSEPGKGFAFVGPSINGDNAAEREVLGSGAGMAVRKEDKELVARLNKAIAAVRANGSFKKLSVQYFGRDIY</sequence>
<evidence type="ECO:0000256" key="4">
    <source>
        <dbReference type="ARBA" id="ARBA00022729"/>
    </source>
</evidence>
<evidence type="ECO:0000256" key="6">
    <source>
        <dbReference type="SAM" id="SignalP"/>
    </source>
</evidence>
<dbReference type="OrthoDB" id="368476at2"/>
<evidence type="ECO:0000256" key="2">
    <source>
        <dbReference type="ARBA" id="ARBA00010333"/>
    </source>
</evidence>
<proteinExistence type="inferred from homology"/>
<dbReference type="CDD" id="cd13703">
    <property type="entry name" value="PBP2_HisJ_LAO"/>
    <property type="match status" value="1"/>
</dbReference>
<reference evidence="8 9" key="1">
    <citation type="submission" date="2018-05" db="EMBL/GenBank/DDBJ databases">
        <title>Genomic Encyclopedia of Type Strains, Phase IV (KMG-IV): sequencing the most valuable type-strain genomes for metagenomic binning, comparative biology and taxonomic classification.</title>
        <authorList>
            <person name="Goeker M."/>
        </authorList>
    </citation>
    <scope>NUCLEOTIDE SEQUENCE [LARGE SCALE GENOMIC DNA]</scope>
    <source>
        <strain evidence="8 9">DSM 25134</strain>
    </source>
</reference>
<comment type="subcellular location">
    <subcellularLocation>
        <location evidence="1">Periplasm</location>
    </subcellularLocation>
</comment>
<dbReference type="InterPro" id="IPR005768">
    <property type="entry name" value="Lys_Arg_Orn-bd"/>
</dbReference>
<dbReference type="PANTHER" id="PTHR35936">
    <property type="entry name" value="MEMBRANE-BOUND LYTIC MUREIN TRANSGLYCOSYLASE F"/>
    <property type="match status" value="1"/>
</dbReference>
<dbReference type="InterPro" id="IPR001638">
    <property type="entry name" value="Solute-binding_3/MltF_N"/>
</dbReference>
<organism evidence="8 9">
    <name type="scientific">Aquitalea magnusonii</name>
    <dbReference type="NCBI Taxonomy" id="332411"/>
    <lineage>
        <taxon>Bacteria</taxon>
        <taxon>Pseudomonadati</taxon>
        <taxon>Pseudomonadota</taxon>
        <taxon>Betaproteobacteria</taxon>
        <taxon>Neisseriales</taxon>
        <taxon>Chromobacteriaceae</taxon>
        <taxon>Aquitalea</taxon>
    </lineage>
</organism>